<dbReference type="EMBL" id="FOXO01000010">
    <property type="protein sequence ID" value="SFP87196.1"/>
    <property type="molecule type" value="Genomic_DNA"/>
</dbReference>
<dbReference type="SUPFAM" id="SSF52317">
    <property type="entry name" value="Class I glutamine amidotransferase-like"/>
    <property type="match status" value="1"/>
</dbReference>
<evidence type="ECO:0000313" key="5">
    <source>
        <dbReference type="Proteomes" id="UP000182624"/>
    </source>
</evidence>
<accession>A0A1I5TY18</accession>
<keyword evidence="1" id="KW-1133">Transmembrane helix</keyword>
<dbReference type="AlphaFoldDB" id="A0A1I5TY18"/>
<evidence type="ECO:0000259" key="2">
    <source>
        <dbReference type="Pfam" id="PF09822"/>
    </source>
</evidence>
<keyword evidence="1" id="KW-0472">Membrane</keyword>
<organism evidence="4 5">
    <name type="scientific">Butyrivibrio proteoclasticus</name>
    <dbReference type="NCBI Taxonomy" id="43305"/>
    <lineage>
        <taxon>Bacteria</taxon>
        <taxon>Bacillati</taxon>
        <taxon>Bacillota</taxon>
        <taxon>Clostridia</taxon>
        <taxon>Lachnospirales</taxon>
        <taxon>Lachnospiraceae</taxon>
        <taxon>Butyrivibrio</taxon>
    </lineage>
</organism>
<protein>
    <submittedName>
        <fullName evidence="4">ABC-2 type transport system permease protein</fullName>
    </submittedName>
</protein>
<dbReference type="OrthoDB" id="9766228at2"/>
<dbReference type="Pfam" id="PF23357">
    <property type="entry name" value="DUF7088"/>
    <property type="match status" value="1"/>
</dbReference>
<feature type="domain" description="ABC-type uncharacterised transport system" evidence="2">
    <location>
        <begin position="192"/>
        <end position="427"/>
    </location>
</feature>
<feature type="transmembrane region" description="Helical" evidence="1">
    <location>
        <begin position="461"/>
        <end position="478"/>
    </location>
</feature>
<evidence type="ECO:0000259" key="3">
    <source>
        <dbReference type="Pfam" id="PF23357"/>
    </source>
</evidence>
<name>A0A1I5TY18_9FIRM</name>
<dbReference type="RefSeq" id="WP_074886966.1">
    <property type="nucleotide sequence ID" value="NZ_FOXO01000010.1"/>
</dbReference>
<gene>
    <name evidence="4" type="ORF">SAMN04487928_11055</name>
</gene>
<reference evidence="5" key="1">
    <citation type="submission" date="2016-10" db="EMBL/GenBank/DDBJ databases">
        <authorList>
            <person name="Varghese N."/>
            <person name="Submissions S."/>
        </authorList>
    </citation>
    <scope>NUCLEOTIDE SEQUENCE [LARGE SCALE GENOMIC DNA]</scope>
    <source>
        <strain evidence="5">P18</strain>
    </source>
</reference>
<feature type="domain" description="DUF7088" evidence="3">
    <location>
        <begin position="63"/>
        <end position="142"/>
    </location>
</feature>
<dbReference type="Proteomes" id="UP000182624">
    <property type="component" value="Unassembled WGS sequence"/>
</dbReference>
<evidence type="ECO:0000256" key="1">
    <source>
        <dbReference type="SAM" id="Phobius"/>
    </source>
</evidence>
<dbReference type="InterPro" id="IPR029062">
    <property type="entry name" value="Class_I_gatase-like"/>
</dbReference>
<keyword evidence="5" id="KW-1185">Reference proteome</keyword>
<dbReference type="Pfam" id="PF09822">
    <property type="entry name" value="ABC_transp_aux"/>
    <property type="match status" value="1"/>
</dbReference>
<keyword evidence="1" id="KW-0812">Transmembrane</keyword>
<dbReference type="InterPro" id="IPR055396">
    <property type="entry name" value="DUF7088"/>
</dbReference>
<dbReference type="InterPro" id="IPR019196">
    <property type="entry name" value="ABC_transp_unknown"/>
</dbReference>
<sequence>MISIKNSLNSALNKNKEALTSKTAKIGSYNFLITVIVLLILIGVNVLFSALPSTITQFDISAAQLYSLTSSTKVVVNNLEKDVTIYWIVQSGQEDSVIEKLLDVYDDMSEHITVVKKNPDVYPTFAQQYTEDYVSNNSLVVECGDKYRFISYNDIYEVDSSSYYMTGSASSSFDGESEITTAIDYVVSEDLPKVYVLTGHGESELSSTFTDSLEKANIETEEFSLLNVDEIPEDADMILINSPTSDLSSEEVTMLEDYIENEGHLLVLSGPLQDDTDLSNLRGIIESLGVSINDGVVIEGNRDYYAFSQPYILLPEIESSDITDALINEKSNVIVPIASGLNVDSSSSSYTVTSLLTTSADSFSKIAGYSLETYEKEDGDIDGPFSLAVSVASELTDGKLVWVASDVMLDDGYNSYSSGANVDFIMNSISWMIGEEETISIRSKSLDYNYLTISETAAKRIKIIMIFILPIGYLVYGIDEVFRRRKEGKAVEA</sequence>
<evidence type="ECO:0000313" key="4">
    <source>
        <dbReference type="EMBL" id="SFP87196.1"/>
    </source>
</evidence>
<feature type="transmembrane region" description="Helical" evidence="1">
    <location>
        <begin position="29"/>
        <end position="51"/>
    </location>
</feature>
<proteinExistence type="predicted"/>